<organism evidence="1 2">
    <name type="scientific">Cyclobacterium plantarum</name>
    <dbReference type="NCBI Taxonomy" id="2716263"/>
    <lineage>
        <taxon>Bacteria</taxon>
        <taxon>Pseudomonadati</taxon>
        <taxon>Bacteroidota</taxon>
        <taxon>Cytophagia</taxon>
        <taxon>Cytophagales</taxon>
        <taxon>Cyclobacteriaceae</taxon>
        <taxon>Cyclobacterium</taxon>
    </lineage>
</organism>
<evidence type="ECO:0000313" key="1">
    <source>
        <dbReference type="EMBL" id="NHE58100.1"/>
    </source>
</evidence>
<dbReference type="RefSeq" id="WP_166148184.1">
    <property type="nucleotide sequence ID" value="NZ_JAANYN010000006.1"/>
</dbReference>
<comment type="caution">
    <text evidence="1">The sequence shown here is derived from an EMBL/GenBank/DDBJ whole genome shotgun (WGS) entry which is preliminary data.</text>
</comment>
<dbReference type="InterPro" id="IPR012338">
    <property type="entry name" value="Beta-lactam/transpept-like"/>
</dbReference>
<dbReference type="Gene3D" id="3.40.710.10">
    <property type="entry name" value="DD-peptidase/beta-lactamase superfamily"/>
    <property type="match status" value="1"/>
</dbReference>
<name>A0ABX0HDP5_9BACT</name>
<dbReference type="EMBL" id="JAANYN010000006">
    <property type="protein sequence ID" value="NHE58100.1"/>
    <property type="molecule type" value="Genomic_DNA"/>
</dbReference>
<dbReference type="SUPFAM" id="SSF56601">
    <property type="entry name" value="beta-lactamase/transpeptidase-like"/>
    <property type="match status" value="1"/>
</dbReference>
<reference evidence="1 2" key="1">
    <citation type="submission" date="2020-03" db="EMBL/GenBank/DDBJ databases">
        <title>Cyclobacterium plantarum sp. nov., a marine bacterium isolated from a coastal-marine wetland.</title>
        <authorList>
            <person name="Sanchez-Porro C."/>
            <person name="Ventosa A."/>
            <person name="Amoozegar M."/>
        </authorList>
    </citation>
    <scope>NUCLEOTIDE SEQUENCE [LARGE SCALE GENOMIC DNA]</scope>
    <source>
        <strain evidence="1 2">GBPx2</strain>
    </source>
</reference>
<proteinExistence type="predicted"/>
<evidence type="ECO:0000313" key="2">
    <source>
        <dbReference type="Proteomes" id="UP000649799"/>
    </source>
</evidence>
<gene>
    <name evidence="1" type="ORF">G9Q97_14910</name>
</gene>
<dbReference type="Proteomes" id="UP000649799">
    <property type="component" value="Unassembled WGS sequence"/>
</dbReference>
<keyword evidence="2" id="KW-1185">Reference proteome</keyword>
<evidence type="ECO:0008006" key="3">
    <source>
        <dbReference type="Google" id="ProtNLM"/>
    </source>
</evidence>
<sequence length="123" mass="13680">MARFGLMILAKGMWGSEEIVSDKAYLQAMLTPSQELNESYGYLWWLNGMDSFMVPGIQSPFPGSFIPNGPSDMVCGMGRDGQYVCVVPSQNLVLVRMGENPEQSLIAFRFLDSIWETITTSTP</sequence>
<accession>A0ABX0HDP5</accession>
<protein>
    <recommendedName>
        <fullName evidence="3">Beta-lactamase</fullName>
    </recommendedName>
</protein>